<comment type="caution">
    <text evidence="1">The sequence shown here is derived from an EMBL/GenBank/DDBJ whole genome shotgun (WGS) entry which is preliminary data.</text>
</comment>
<dbReference type="Proteomes" id="UP000776164">
    <property type="component" value="Unassembled WGS sequence"/>
</dbReference>
<organism evidence="1 2">
    <name type="scientific">Subtercola frigoramans</name>
    <dbReference type="NCBI Taxonomy" id="120298"/>
    <lineage>
        <taxon>Bacteria</taxon>
        <taxon>Bacillati</taxon>
        <taxon>Actinomycetota</taxon>
        <taxon>Actinomycetes</taxon>
        <taxon>Micrococcales</taxon>
        <taxon>Microbacteriaceae</taxon>
        <taxon>Subtercola</taxon>
    </lineage>
</organism>
<sequence>MAEYTKPWLSISEQLDKLESRSVDDSGRQTGARLLSTVGYYRVTGYLFPFRESEPYVDEPGRQKTLIHNNYQVGTTLEYAEALINFDRQLRMLVLDGIERIEVSLRTQLGHVLGRQSAFAHLDPINFVNAFTDPIVLRASLCVRSAARLGLVTALSGKVPIVGSTSEKRDKQSSGRP</sequence>
<reference evidence="1 2" key="1">
    <citation type="submission" date="2021-01" db="EMBL/GenBank/DDBJ databases">
        <title>Sequencing the genomes of 1000 actinobacteria strains.</title>
        <authorList>
            <person name="Klenk H.-P."/>
        </authorList>
    </citation>
    <scope>NUCLEOTIDE SEQUENCE [LARGE SCALE GENOMIC DNA]</scope>
    <source>
        <strain evidence="1 2">DSM 13057</strain>
    </source>
</reference>
<evidence type="ECO:0000313" key="2">
    <source>
        <dbReference type="Proteomes" id="UP000776164"/>
    </source>
</evidence>
<gene>
    <name evidence="1" type="ORF">JOE66_002497</name>
</gene>
<keyword evidence="2" id="KW-1185">Reference proteome</keyword>
<dbReference type="Pfam" id="PF07751">
    <property type="entry name" value="Abi_2"/>
    <property type="match status" value="1"/>
</dbReference>
<proteinExistence type="predicted"/>
<name>A0ABS2L701_9MICO</name>
<dbReference type="InterPro" id="IPR011664">
    <property type="entry name" value="Abi_system_AbiD/AbiF-like"/>
</dbReference>
<protein>
    <submittedName>
        <fullName evidence="1">Abortive infection bacteriophage resistance protein</fullName>
    </submittedName>
</protein>
<dbReference type="RefSeq" id="WP_205109913.1">
    <property type="nucleotide sequence ID" value="NZ_BAAAHT010000015.1"/>
</dbReference>
<accession>A0ABS2L701</accession>
<dbReference type="EMBL" id="JAFBBU010000001">
    <property type="protein sequence ID" value="MBM7472863.1"/>
    <property type="molecule type" value="Genomic_DNA"/>
</dbReference>
<evidence type="ECO:0000313" key="1">
    <source>
        <dbReference type="EMBL" id="MBM7472863.1"/>
    </source>
</evidence>